<dbReference type="GO" id="GO:0006167">
    <property type="term" value="P:AMP biosynthetic process"/>
    <property type="evidence" value="ECO:0007669"/>
    <property type="project" value="TreeGrafter"/>
</dbReference>
<evidence type="ECO:0000256" key="1">
    <source>
        <dbReference type="ARBA" id="ARBA00022801"/>
    </source>
</evidence>
<dbReference type="GO" id="GO:0008270">
    <property type="term" value="F:zinc ion binding"/>
    <property type="evidence" value="ECO:0007669"/>
    <property type="project" value="InterPro"/>
</dbReference>
<protein>
    <recommendedName>
        <fullName evidence="5">CCHC-type domain-containing protein</fullName>
    </recommendedName>
</protein>
<dbReference type="Pfam" id="PF00293">
    <property type="entry name" value="NUDIX"/>
    <property type="match status" value="1"/>
</dbReference>
<name>A0A382FRV1_9ZZZZ</name>
<dbReference type="InterPro" id="IPR001878">
    <property type="entry name" value="Znf_CCHC"/>
</dbReference>
<dbReference type="PROSITE" id="PS50158">
    <property type="entry name" value="ZF_CCHC"/>
    <property type="match status" value="1"/>
</dbReference>
<dbReference type="InterPro" id="IPR000086">
    <property type="entry name" value="NUDIX_hydrolase_dom"/>
</dbReference>
<reference evidence="4" key="1">
    <citation type="submission" date="2018-05" db="EMBL/GenBank/DDBJ databases">
        <authorList>
            <person name="Lanie J.A."/>
            <person name="Ng W.-L."/>
            <person name="Kazmierczak K.M."/>
            <person name="Andrzejewski T.M."/>
            <person name="Davidsen T.M."/>
            <person name="Wayne K.J."/>
            <person name="Tettelin H."/>
            <person name="Glass J.I."/>
            <person name="Rusch D."/>
            <person name="Podicherti R."/>
            <person name="Tsui H.-C.T."/>
            <person name="Winkler M.E."/>
        </authorList>
    </citation>
    <scope>NUCLEOTIDE SEQUENCE</scope>
</reference>
<dbReference type="Gene3D" id="3.90.79.10">
    <property type="entry name" value="Nucleoside Triphosphate Pyrophosphohydrolase"/>
    <property type="match status" value="1"/>
</dbReference>
<keyword evidence="1" id="KW-0378">Hydrolase</keyword>
<dbReference type="GO" id="GO:0006754">
    <property type="term" value="P:ATP biosynthetic process"/>
    <property type="evidence" value="ECO:0007669"/>
    <property type="project" value="TreeGrafter"/>
</dbReference>
<dbReference type="GO" id="GO:0004081">
    <property type="term" value="F:bis(5'-nucleosyl)-tetraphosphatase (asymmetrical) activity"/>
    <property type="evidence" value="ECO:0007669"/>
    <property type="project" value="TreeGrafter"/>
</dbReference>
<feature type="domain" description="CCHC-type" evidence="2">
    <location>
        <begin position="28"/>
        <end position="42"/>
    </location>
</feature>
<dbReference type="SUPFAM" id="SSF57756">
    <property type="entry name" value="Retrovirus zinc finger-like domains"/>
    <property type="match status" value="1"/>
</dbReference>
<evidence type="ECO:0000259" key="3">
    <source>
        <dbReference type="PROSITE" id="PS51462"/>
    </source>
</evidence>
<feature type="domain" description="Nudix hydrolase" evidence="3">
    <location>
        <begin position="42"/>
        <end position="293"/>
    </location>
</feature>
<dbReference type="PROSITE" id="PS00893">
    <property type="entry name" value="NUDIX_BOX"/>
    <property type="match status" value="1"/>
</dbReference>
<proteinExistence type="predicted"/>
<accession>A0A382FRV1</accession>
<sequence length="304" mass="36291">MSDDLTKKSVENENENDSVCFYKKRRYCNNCGKYGHYFRECKYPITSYGIICIQITPFPLGYNQKLLPSNIKFLAVRRRNTLSYVEFIRGKYKYTDIEFLRILFSRMTIFERDLIKTEPFNILWESLWINSQFKEINKTEYNRASKKYDDLKKGVIINSKFITINALLETTSSEYKETEWNFPKGRRNCYENDIECAEREFQEETNLTKNDYEICKAIPPFVQQHIGSNNISYKTVYYLALYSTNKQLKIDKTNQHQLGEVSKIGWYSFDKLKDSMLRKYSVHKITCLTNVFNTLLKNFNDRIE</sequence>
<gene>
    <name evidence="4" type="ORF">METZ01_LOCUS218149</name>
</gene>
<evidence type="ECO:0000259" key="2">
    <source>
        <dbReference type="PROSITE" id="PS50158"/>
    </source>
</evidence>
<dbReference type="EMBL" id="UINC01051305">
    <property type="protein sequence ID" value="SVB65295.1"/>
    <property type="molecule type" value="Genomic_DNA"/>
</dbReference>
<dbReference type="InterPro" id="IPR020084">
    <property type="entry name" value="NUDIX_hydrolase_CS"/>
</dbReference>
<dbReference type="PROSITE" id="PS51462">
    <property type="entry name" value="NUDIX"/>
    <property type="match status" value="1"/>
</dbReference>
<dbReference type="PANTHER" id="PTHR21340:SF0">
    <property type="entry name" value="BIS(5'-NUCLEOSYL)-TETRAPHOSPHATASE [ASYMMETRICAL]"/>
    <property type="match status" value="1"/>
</dbReference>
<dbReference type="InterPro" id="IPR036875">
    <property type="entry name" value="Znf_CCHC_sf"/>
</dbReference>
<evidence type="ECO:0000313" key="4">
    <source>
        <dbReference type="EMBL" id="SVB65295.1"/>
    </source>
</evidence>
<dbReference type="AlphaFoldDB" id="A0A382FRV1"/>
<dbReference type="PANTHER" id="PTHR21340">
    <property type="entry name" value="DIADENOSINE 5,5-P1,P4-TETRAPHOSPHATE PYROPHOSPHOHYDROLASE MUTT"/>
    <property type="match status" value="1"/>
</dbReference>
<dbReference type="InterPro" id="IPR015797">
    <property type="entry name" value="NUDIX_hydrolase-like_dom_sf"/>
</dbReference>
<organism evidence="4">
    <name type="scientific">marine metagenome</name>
    <dbReference type="NCBI Taxonomy" id="408172"/>
    <lineage>
        <taxon>unclassified sequences</taxon>
        <taxon>metagenomes</taxon>
        <taxon>ecological metagenomes</taxon>
    </lineage>
</organism>
<dbReference type="SUPFAM" id="SSF55811">
    <property type="entry name" value="Nudix"/>
    <property type="match status" value="1"/>
</dbReference>
<dbReference type="GO" id="GO:0003676">
    <property type="term" value="F:nucleic acid binding"/>
    <property type="evidence" value="ECO:0007669"/>
    <property type="project" value="InterPro"/>
</dbReference>
<evidence type="ECO:0008006" key="5">
    <source>
        <dbReference type="Google" id="ProtNLM"/>
    </source>
</evidence>
<dbReference type="InterPro" id="IPR051325">
    <property type="entry name" value="Nudix_hydrolase_domain"/>
</dbReference>